<dbReference type="PROSITE" id="PS51178">
    <property type="entry name" value="PASTA"/>
    <property type="match status" value="1"/>
</dbReference>
<dbReference type="InterPro" id="IPR005543">
    <property type="entry name" value="PASTA_dom"/>
</dbReference>
<sequence length="199" mass="22315">MDFIKFIFSKGFLKHVGIAVGVIIVLVFLIMQWLNYSTNNGEFKTVPDLSKLSFEEAKEKLALNDLDYKLQDTINYNPDYPAFSVIEQSPAAGEKVKENRKIYLKINPSKYREITIPYVIQITRRTAESTLNAVGFEVEKVSYKDNIGKDMVLGMQYKGKPISPGDRLPKTSKIELILGNGNRPGGSSANDENDNNAGE</sequence>
<keyword evidence="2" id="KW-0812">Transmembrane</keyword>
<dbReference type="Gene3D" id="3.30.10.20">
    <property type="match status" value="2"/>
</dbReference>
<feature type="compositionally biased region" description="Polar residues" evidence="1">
    <location>
        <begin position="185"/>
        <end position="199"/>
    </location>
</feature>
<dbReference type="EMBL" id="CP019288">
    <property type="protein sequence ID" value="QHI38638.1"/>
    <property type="molecule type" value="Genomic_DNA"/>
</dbReference>
<evidence type="ECO:0000259" key="3">
    <source>
        <dbReference type="PROSITE" id="PS51178"/>
    </source>
</evidence>
<name>A0A7L4ZPI6_9FLAO</name>
<dbReference type="AlphaFoldDB" id="A0A7L4ZPI6"/>
<dbReference type="CDD" id="cd06577">
    <property type="entry name" value="PASTA_pknB"/>
    <property type="match status" value="2"/>
</dbReference>
<keyword evidence="5" id="KW-1185">Reference proteome</keyword>
<reference evidence="4 5" key="1">
    <citation type="journal article" date="2013" name="Int. J. Syst. Evol. Microbiol.">
        <title>Kordia antarctica sp. nov., isolated from Antarctic seawater.</title>
        <authorList>
            <person name="Baek K."/>
            <person name="Choi A."/>
            <person name="Kang I."/>
            <person name="Lee K."/>
            <person name="Cho J.C."/>
        </authorList>
    </citation>
    <scope>NUCLEOTIDE SEQUENCE [LARGE SCALE GENOMIC DNA]</scope>
    <source>
        <strain evidence="4 5">IMCC3317</strain>
    </source>
</reference>
<keyword evidence="2" id="KW-1133">Transmembrane helix</keyword>
<organism evidence="4 5">
    <name type="scientific">Kordia antarctica</name>
    <dbReference type="NCBI Taxonomy" id="1218801"/>
    <lineage>
        <taxon>Bacteria</taxon>
        <taxon>Pseudomonadati</taxon>
        <taxon>Bacteroidota</taxon>
        <taxon>Flavobacteriia</taxon>
        <taxon>Flavobacteriales</taxon>
        <taxon>Flavobacteriaceae</taxon>
        <taxon>Kordia</taxon>
    </lineage>
</organism>
<feature type="transmembrane region" description="Helical" evidence="2">
    <location>
        <begin position="12"/>
        <end position="34"/>
    </location>
</feature>
<evidence type="ECO:0000313" key="4">
    <source>
        <dbReference type="EMBL" id="QHI38638.1"/>
    </source>
</evidence>
<dbReference type="SMART" id="SM00740">
    <property type="entry name" value="PASTA"/>
    <property type="match status" value="2"/>
</dbReference>
<dbReference type="OrthoDB" id="9803895at2"/>
<feature type="domain" description="PASTA" evidence="3">
    <location>
        <begin position="40"/>
        <end position="108"/>
    </location>
</feature>
<evidence type="ECO:0000256" key="1">
    <source>
        <dbReference type="SAM" id="MobiDB-lite"/>
    </source>
</evidence>
<dbReference type="Pfam" id="PF03793">
    <property type="entry name" value="PASTA"/>
    <property type="match status" value="1"/>
</dbReference>
<protein>
    <recommendedName>
        <fullName evidence="3">PASTA domain-containing protein</fullName>
    </recommendedName>
</protein>
<dbReference type="SUPFAM" id="SSF54184">
    <property type="entry name" value="Penicillin-binding protein 2x (pbp-2x), c-terminal domain"/>
    <property type="match status" value="1"/>
</dbReference>
<accession>A0A7L4ZPI6</accession>
<dbReference type="RefSeq" id="WP_160131177.1">
    <property type="nucleotide sequence ID" value="NZ_CP019288.1"/>
</dbReference>
<gene>
    <name evidence="4" type="ORF">IMCC3317_40320</name>
</gene>
<keyword evidence="2" id="KW-0472">Membrane</keyword>
<dbReference type="KEGG" id="kan:IMCC3317_40320"/>
<evidence type="ECO:0000313" key="5">
    <source>
        <dbReference type="Proteomes" id="UP000464657"/>
    </source>
</evidence>
<proteinExistence type="predicted"/>
<evidence type="ECO:0000256" key="2">
    <source>
        <dbReference type="SAM" id="Phobius"/>
    </source>
</evidence>
<feature type="region of interest" description="Disordered" evidence="1">
    <location>
        <begin position="177"/>
        <end position="199"/>
    </location>
</feature>
<dbReference type="Proteomes" id="UP000464657">
    <property type="component" value="Chromosome"/>
</dbReference>